<keyword evidence="2" id="KW-0472">Membrane</keyword>
<dbReference type="RefSeq" id="WP_172966410.1">
    <property type="nucleotide sequence ID" value="NZ_AP019823.1"/>
</dbReference>
<evidence type="ECO:0000256" key="1">
    <source>
        <dbReference type="SAM" id="Coils"/>
    </source>
</evidence>
<organism evidence="3 4">
    <name type="scientific">Leptotrichia hofstadii</name>
    <dbReference type="NCBI Taxonomy" id="157688"/>
    <lineage>
        <taxon>Bacteria</taxon>
        <taxon>Fusobacteriati</taxon>
        <taxon>Fusobacteriota</taxon>
        <taxon>Fusobacteriia</taxon>
        <taxon>Fusobacteriales</taxon>
        <taxon>Leptotrichiaceae</taxon>
        <taxon>Leptotrichia</taxon>
    </lineage>
</organism>
<proteinExistence type="predicted"/>
<keyword evidence="4" id="KW-1185">Reference proteome</keyword>
<dbReference type="EMBL" id="AP019823">
    <property type="protein sequence ID" value="BBM38004.1"/>
    <property type="molecule type" value="Genomic_DNA"/>
</dbReference>
<sequence length="98" mass="11448">MRKSKLFKEGKWDKKMKDFMKVMGSLIDRILGYMLAIMFAISFFIKDISTIILSGVLLTGFTIMSIYVEDVSRRLEALKELEKILEKMEEESVLDEEN</sequence>
<feature type="coiled-coil region" evidence="1">
    <location>
        <begin position="68"/>
        <end position="98"/>
    </location>
</feature>
<keyword evidence="1" id="KW-0175">Coiled coil</keyword>
<feature type="transmembrane region" description="Helical" evidence="2">
    <location>
        <begin position="21"/>
        <end position="45"/>
    </location>
</feature>
<reference evidence="3 4" key="1">
    <citation type="submission" date="2019-07" db="EMBL/GenBank/DDBJ databases">
        <title>Complete Genome Sequence of Leptotrichia hofstadii Strain JCM16775.</title>
        <authorList>
            <person name="Watanabe S."/>
            <person name="Cui L."/>
        </authorList>
    </citation>
    <scope>NUCLEOTIDE SEQUENCE [LARGE SCALE GENOMIC DNA]</scope>
    <source>
        <strain evidence="3 4">JCM16775</strain>
    </source>
</reference>
<protein>
    <submittedName>
        <fullName evidence="3">Uncharacterized protein</fullName>
    </submittedName>
</protein>
<dbReference type="AlphaFoldDB" id="A0A510JFH8"/>
<keyword evidence="2" id="KW-1133">Transmembrane helix</keyword>
<dbReference type="Proteomes" id="UP000321892">
    <property type="component" value="Chromosome"/>
</dbReference>
<feature type="transmembrane region" description="Helical" evidence="2">
    <location>
        <begin position="51"/>
        <end position="68"/>
    </location>
</feature>
<evidence type="ECO:0000256" key="2">
    <source>
        <dbReference type="SAM" id="Phobius"/>
    </source>
</evidence>
<evidence type="ECO:0000313" key="4">
    <source>
        <dbReference type="Proteomes" id="UP000321892"/>
    </source>
</evidence>
<accession>A0A510JFH8</accession>
<gene>
    <name evidence="3" type="ORF">JCM16775_0711</name>
</gene>
<evidence type="ECO:0000313" key="3">
    <source>
        <dbReference type="EMBL" id="BBM38004.1"/>
    </source>
</evidence>
<name>A0A510JFH8_9FUSO</name>
<dbReference type="KEGG" id="lhf:JCM16775_0711"/>
<keyword evidence="2" id="KW-0812">Transmembrane</keyword>